<name>A0A2T4JIF4_9RHOB</name>
<organism evidence="1 2">
    <name type="scientific">Phaeovulum veldkampii DSM 11550</name>
    <dbReference type="NCBI Taxonomy" id="1185920"/>
    <lineage>
        <taxon>Bacteria</taxon>
        <taxon>Pseudomonadati</taxon>
        <taxon>Pseudomonadota</taxon>
        <taxon>Alphaproteobacteria</taxon>
        <taxon>Rhodobacterales</taxon>
        <taxon>Paracoccaceae</taxon>
        <taxon>Phaeovulum</taxon>
    </lineage>
</organism>
<evidence type="ECO:0000313" key="2">
    <source>
        <dbReference type="Proteomes" id="UP000241899"/>
    </source>
</evidence>
<dbReference type="RefSeq" id="WP_107324875.1">
    <property type="nucleotide sequence ID" value="NZ_NHSP01000077.1"/>
</dbReference>
<gene>
    <name evidence="1" type="ORF">C5F46_08220</name>
</gene>
<dbReference type="EMBL" id="PZKF01000015">
    <property type="protein sequence ID" value="PTE17643.1"/>
    <property type="molecule type" value="Genomic_DNA"/>
</dbReference>
<comment type="caution">
    <text evidence="1">The sequence shown here is derived from an EMBL/GenBank/DDBJ whole genome shotgun (WGS) entry which is preliminary data.</text>
</comment>
<keyword evidence="2" id="KW-1185">Reference proteome</keyword>
<accession>A0A2T4JIF4</accession>
<proteinExistence type="predicted"/>
<protein>
    <submittedName>
        <fullName evidence="1">Uncharacterized protein</fullName>
    </submittedName>
</protein>
<sequence>MRTRRETAGLLLRLDAPALLRLARTAGEVGSSVPLTDAKGSVLDERFRPADHGFFHEAGLVSDTD</sequence>
<dbReference type="AlphaFoldDB" id="A0A2T4JIF4"/>
<dbReference type="Proteomes" id="UP000241899">
    <property type="component" value="Unassembled WGS sequence"/>
</dbReference>
<reference evidence="1 2" key="1">
    <citation type="submission" date="2018-03" db="EMBL/GenBank/DDBJ databases">
        <title>Rhodobacter veldkampii.</title>
        <authorList>
            <person name="Meyer T.E."/>
            <person name="Miller S."/>
            <person name="Lodha T."/>
            <person name="Gandham S."/>
            <person name="Chintalapati S."/>
            <person name="Chintalapati V.R."/>
        </authorList>
    </citation>
    <scope>NUCLEOTIDE SEQUENCE [LARGE SCALE GENOMIC DNA]</scope>
    <source>
        <strain evidence="1 2">DSM 11550</strain>
    </source>
</reference>
<evidence type="ECO:0000313" key="1">
    <source>
        <dbReference type="EMBL" id="PTE17643.1"/>
    </source>
</evidence>